<dbReference type="Proteomes" id="UP000828941">
    <property type="component" value="Chromosome 12"/>
</dbReference>
<accession>A0ACB9LCQ1</accession>
<gene>
    <name evidence="1" type="ORF">L6164_030433</name>
</gene>
<proteinExistence type="predicted"/>
<name>A0ACB9LCQ1_BAUVA</name>
<evidence type="ECO:0000313" key="1">
    <source>
        <dbReference type="EMBL" id="KAI4307223.1"/>
    </source>
</evidence>
<protein>
    <submittedName>
        <fullName evidence="1">Uncharacterized protein</fullName>
    </submittedName>
</protein>
<organism evidence="1 2">
    <name type="scientific">Bauhinia variegata</name>
    <name type="common">Purple orchid tree</name>
    <name type="synonym">Phanera variegata</name>
    <dbReference type="NCBI Taxonomy" id="167791"/>
    <lineage>
        <taxon>Eukaryota</taxon>
        <taxon>Viridiplantae</taxon>
        <taxon>Streptophyta</taxon>
        <taxon>Embryophyta</taxon>
        <taxon>Tracheophyta</taxon>
        <taxon>Spermatophyta</taxon>
        <taxon>Magnoliopsida</taxon>
        <taxon>eudicotyledons</taxon>
        <taxon>Gunneridae</taxon>
        <taxon>Pentapetalae</taxon>
        <taxon>rosids</taxon>
        <taxon>fabids</taxon>
        <taxon>Fabales</taxon>
        <taxon>Fabaceae</taxon>
        <taxon>Cercidoideae</taxon>
        <taxon>Cercideae</taxon>
        <taxon>Bauhiniinae</taxon>
        <taxon>Bauhinia</taxon>
    </lineage>
</organism>
<reference evidence="1 2" key="1">
    <citation type="journal article" date="2022" name="DNA Res.">
        <title>Chromosomal-level genome assembly of the orchid tree Bauhinia variegata (Leguminosae; Cercidoideae) supports the allotetraploid origin hypothesis of Bauhinia.</title>
        <authorList>
            <person name="Zhong Y."/>
            <person name="Chen Y."/>
            <person name="Zheng D."/>
            <person name="Pang J."/>
            <person name="Liu Y."/>
            <person name="Luo S."/>
            <person name="Meng S."/>
            <person name="Qian L."/>
            <person name="Wei D."/>
            <person name="Dai S."/>
            <person name="Zhou R."/>
        </authorList>
    </citation>
    <scope>NUCLEOTIDE SEQUENCE [LARGE SCALE GENOMIC DNA]</scope>
    <source>
        <strain evidence="1">BV-YZ2020</strain>
    </source>
</reference>
<comment type="caution">
    <text evidence="1">The sequence shown here is derived from an EMBL/GenBank/DDBJ whole genome shotgun (WGS) entry which is preliminary data.</text>
</comment>
<sequence>MGSDPKRRKTGSIMETAKTSEARSYVPGKEGKNLLVEQNLQVSDVSFVAKKKSNSVVECDAEDEDYLAFLDSDKKPRDGTLVERKFEESNSGREKIGSRTKSGNNLNSDMADDGSFICILKKGTERKFEESDLGGVKIGSPTKFEKNLKSEGHVGAKEGKFSILGEKLQVSDYVILPSNNRPCLDISSVAKHKCDSEVQCDAVDDDHQEFLSSTRIFMNDDCSYSDSELVIMDSDPYHENTPFISSKTYDSSVRNHGENWLLCVTRDSQFRKGLMEFLERPYDQGEYERYWQEICCRKQKERHRETRSGKIESCPRVGVNKSYLKLHKDLKEAIDGAKEQHKVLFLLRGFFYWLEEGSFQPWLDASCLEMLAKM</sequence>
<keyword evidence="2" id="KW-1185">Reference proteome</keyword>
<dbReference type="EMBL" id="CM039437">
    <property type="protein sequence ID" value="KAI4307223.1"/>
    <property type="molecule type" value="Genomic_DNA"/>
</dbReference>
<evidence type="ECO:0000313" key="2">
    <source>
        <dbReference type="Proteomes" id="UP000828941"/>
    </source>
</evidence>